<dbReference type="Proteomes" id="UP000663903">
    <property type="component" value="Chromosome"/>
</dbReference>
<dbReference type="InterPro" id="IPR003043">
    <property type="entry name" value="Uropor_MeTrfase_CS"/>
</dbReference>
<evidence type="ECO:0000256" key="5">
    <source>
        <dbReference type="ARBA" id="ARBA00022679"/>
    </source>
</evidence>
<dbReference type="PROSITE" id="PS00840">
    <property type="entry name" value="SUMT_2"/>
    <property type="match status" value="1"/>
</dbReference>
<protein>
    <submittedName>
        <fullName evidence="9">Precorrin-4 C(11)-methyltransferase</fullName>
        <ecNumber evidence="9">2.1.1.133</ecNumber>
    </submittedName>
</protein>
<dbReference type="GO" id="GO:0032259">
    <property type="term" value="P:methylation"/>
    <property type="evidence" value="ECO:0007669"/>
    <property type="project" value="UniProtKB-KW"/>
</dbReference>
<keyword evidence="6" id="KW-0949">S-adenosyl-L-methionine</keyword>
<name>A0A975CKM4_9BURK</name>
<organism evidence="9 10">
    <name type="scientific">Ottowia testudinis</name>
    <dbReference type="NCBI Taxonomy" id="2816950"/>
    <lineage>
        <taxon>Bacteria</taxon>
        <taxon>Pseudomonadati</taxon>
        <taxon>Pseudomonadota</taxon>
        <taxon>Betaproteobacteria</taxon>
        <taxon>Burkholderiales</taxon>
        <taxon>Comamonadaceae</taxon>
        <taxon>Ottowia</taxon>
    </lineage>
</organism>
<dbReference type="EC" id="2.1.1.133" evidence="9"/>
<dbReference type="InterPro" id="IPR006362">
    <property type="entry name" value="Cbl_synth_CobM/CibF"/>
</dbReference>
<dbReference type="Gene3D" id="3.30.950.10">
    <property type="entry name" value="Methyltransferase, Cobalt-precorrin-4 Transmethylase, Domain 2"/>
    <property type="match status" value="1"/>
</dbReference>
<dbReference type="Pfam" id="PF00590">
    <property type="entry name" value="TP_methylase"/>
    <property type="match status" value="1"/>
</dbReference>
<dbReference type="PANTHER" id="PTHR45790:SF4">
    <property type="entry name" value="COBALT-PRECORRIN-4 C(11)-METHYLTRANSFERASE"/>
    <property type="match status" value="1"/>
</dbReference>
<keyword evidence="4 7" id="KW-0489">Methyltransferase</keyword>
<accession>A0A975CKM4</accession>
<dbReference type="PROSITE" id="PS00839">
    <property type="entry name" value="SUMT_1"/>
    <property type="match status" value="1"/>
</dbReference>
<gene>
    <name evidence="9" type="primary">cobM</name>
    <name evidence="9" type="ORF">J1M35_08125</name>
</gene>
<dbReference type="SUPFAM" id="SSF53790">
    <property type="entry name" value="Tetrapyrrole methylase"/>
    <property type="match status" value="1"/>
</dbReference>
<evidence type="ECO:0000256" key="2">
    <source>
        <dbReference type="ARBA" id="ARBA00005879"/>
    </source>
</evidence>
<feature type="domain" description="Tetrapyrrole methylase" evidence="8">
    <location>
        <begin position="16"/>
        <end position="223"/>
    </location>
</feature>
<dbReference type="InterPro" id="IPR014776">
    <property type="entry name" value="4pyrrole_Mease_sub2"/>
</dbReference>
<dbReference type="NCBIfam" id="TIGR01465">
    <property type="entry name" value="cobM_cbiF"/>
    <property type="match status" value="1"/>
</dbReference>
<evidence type="ECO:0000259" key="8">
    <source>
        <dbReference type="Pfam" id="PF00590"/>
    </source>
</evidence>
<proteinExistence type="inferred from homology"/>
<dbReference type="CDD" id="cd11641">
    <property type="entry name" value="Precorrin-4_C11-MT"/>
    <property type="match status" value="1"/>
</dbReference>
<comment type="similarity">
    <text evidence="2 7">Belongs to the precorrin methyltransferase family.</text>
</comment>
<keyword evidence="3" id="KW-0169">Cobalamin biosynthesis</keyword>
<sequence>MTPTPSPASAPAAPGTVWFVGAGPGDADLITVKGRDLIARAGAILFAGSLVSEAATRWAPAGCEIADSKEMTLEQICAWLIAQARQHAVVVRLQTGDPSLYGTLIEMVQPLDAAGVPVAVVPGVTSAMASAAAAVESFTLPEVTQTVIFTRVAGRTPMPPGEGLAELAAHRCTLCIYLSITLLHTVQAELRAAGWPEDAPMLVVHKASWPGEEKILRATLATVKDVCRDAKVVSQSMVIASPALGARHWPTLAKSKLYDASFTHRFRRASAPPEESI</sequence>
<dbReference type="InterPro" id="IPR000878">
    <property type="entry name" value="4pyrrol_Mease"/>
</dbReference>
<dbReference type="GO" id="GO:0009236">
    <property type="term" value="P:cobalamin biosynthetic process"/>
    <property type="evidence" value="ECO:0007669"/>
    <property type="project" value="UniProtKB-KW"/>
</dbReference>
<keyword evidence="5 7" id="KW-0808">Transferase</keyword>
<evidence type="ECO:0000256" key="4">
    <source>
        <dbReference type="ARBA" id="ARBA00022603"/>
    </source>
</evidence>
<dbReference type="InterPro" id="IPR050161">
    <property type="entry name" value="Siro_Cobalamin_biosynth"/>
</dbReference>
<reference evidence="9" key="1">
    <citation type="submission" date="2021-03" db="EMBL/GenBank/DDBJ databases">
        <title>Ottowia sp. 27C isolated from the cloaca of a Giant Asian pond turtle (Heosemys grandis).</title>
        <authorList>
            <person name="Spergser J."/>
            <person name="Busse H.-J."/>
        </authorList>
    </citation>
    <scope>NUCLEOTIDE SEQUENCE</scope>
    <source>
        <strain evidence="9">27C</strain>
    </source>
</reference>
<dbReference type="AlphaFoldDB" id="A0A975CKM4"/>
<evidence type="ECO:0000256" key="7">
    <source>
        <dbReference type="RuleBase" id="RU003960"/>
    </source>
</evidence>
<keyword evidence="10" id="KW-1185">Reference proteome</keyword>
<evidence type="ECO:0000313" key="10">
    <source>
        <dbReference type="Proteomes" id="UP000663903"/>
    </source>
</evidence>
<dbReference type="Gene3D" id="3.40.1010.10">
    <property type="entry name" value="Cobalt-precorrin-4 Transmethylase, Domain 1"/>
    <property type="match status" value="1"/>
</dbReference>
<dbReference type="KEGG" id="otd:J1M35_08125"/>
<dbReference type="GO" id="GO:0046026">
    <property type="term" value="F:precorrin-4 C11-methyltransferase activity"/>
    <property type="evidence" value="ECO:0007669"/>
    <property type="project" value="UniProtKB-EC"/>
</dbReference>
<evidence type="ECO:0000256" key="1">
    <source>
        <dbReference type="ARBA" id="ARBA00004953"/>
    </source>
</evidence>
<dbReference type="PANTHER" id="PTHR45790">
    <property type="entry name" value="SIROHEME SYNTHASE-RELATED"/>
    <property type="match status" value="1"/>
</dbReference>
<dbReference type="InterPro" id="IPR014777">
    <property type="entry name" value="4pyrrole_Mease_sub1"/>
</dbReference>
<evidence type="ECO:0000313" key="9">
    <source>
        <dbReference type="EMBL" id="QTD46826.1"/>
    </source>
</evidence>
<dbReference type="EMBL" id="CP071796">
    <property type="protein sequence ID" value="QTD46826.1"/>
    <property type="molecule type" value="Genomic_DNA"/>
</dbReference>
<dbReference type="InterPro" id="IPR035996">
    <property type="entry name" value="4pyrrol_Methylase_sf"/>
</dbReference>
<evidence type="ECO:0000256" key="6">
    <source>
        <dbReference type="ARBA" id="ARBA00022691"/>
    </source>
</evidence>
<comment type="pathway">
    <text evidence="1">Cofactor biosynthesis; adenosylcobalamin biosynthesis.</text>
</comment>
<evidence type="ECO:0000256" key="3">
    <source>
        <dbReference type="ARBA" id="ARBA00022573"/>
    </source>
</evidence>
<dbReference type="RefSeq" id="WP_208010724.1">
    <property type="nucleotide sequence ID" value="NZ_CP071796.1"/>
</dbReference>